<protein>
    <recommendedName>
        <fullName evidence="3">Surface antigen domain-containing protein</fullName>
    </recommendedName>
</protein>
<dbReference type="EMBL" id="WEHX01000043">
    <property type="protein sequence ID" value="KAB7658857.1"/>
    <property type="molecule type" value="Genomic_DNA"/>
</dbReference>
<dbReference type="AlphaFoldDB" id="A0A6I1EPI6"/>
<sequence>MKSKIIITMTAFTAVMLAGCQAPRGLQHEVSAPQVVVDKQQSEELQQFAQTLVKQLSGNAVVQEVTPFGPAQISKDREYVNGLGEQCYRFSITTESDRHYAAVCRDKDQQWRYVELVH</sequence>
<reference evidence="1 2" key="1">
    <citation type="submission" date="2019-10" db="EMBL/GenBank/DDBJ databases">
        <title>Genome diversity of Sutterella seckii.</title>
        <authorList>
            <person name="Chaplin A.V."/>
            <person name="Sokolova S.R."/>
            <person name="Mosin K.A."/>
            <person name="Ivanova E.L."/>
            <person name="Kochetkova T.O."/>
            <person name="Goltsov A.Y."/>
            <person name="Trofimov D.Y."/>
            <person name="Efimov B.A."/>
        </authorList>
    </citation>
    <scope>NUCLEOTIDE SEQUENCE [LARGE SCALE GENOMIC DNA]</scope>
    <source>
        <strain evidence="1 2">ASD393</strain>
    </source>
</reference>
<comment type="caution">
    <text evidence="1">The sequence shown here is derived from an EMBL/GenBank/DDBJ whole genome shotgun (WGS) entry which is preliminary data.</text>
</comment>
<proteinExistence type="predicted"/>
<gene>
    <name evidence="1" type="ORF">GBM95_07180</name>
</gene>
<dbReference type="RefSeq" id="WP_152158478.1">
    <property type="nucleotide sequence ID" value="NZ_WEHX01000043.1"/>
</dbReference>
<organism evidence="1 2">
    <name type="scientific">Sutterella seckii</name>
    <dbReference type="NCBI Taxonomy" id="1944635"/>
    <lineage>
        <taxon>Bacteria</taxon>
        <taxon>Pseudomonadati</taxon>
        <taxon>Pseudomonadota</taxon>
        <taxon>Betaproteobacteria</taxon>
        <taxon>Burkholderiales</taxon>
        <taxon>Sutterellaceae</taxon>
        <taxon>Sutterella</taxon>
    </lineage>
</organism>
<evidence type="ECO:0000313" key="2">
    <source>
        <dbReference type="Proteomes" id="UP000430564"/>
    </source>
</evidence>
<dbReference type="PROSITE" id="PS51257">
    <property type="entry name" value="PROKAR_LIPOPROTEIN"/>
    <property type="match status" value="1"/>
</dbReference>
<name>A0A6I1EPI6_9BURK</name>
<dbReference type="OrthoDB" id="9152529at2"/>
<dbReference type="Proteomes" id="UP000430564">
    <property type="component" value="Unassembled WGS sequence"/>
</dbReference>
<evidence type="ECO:0008006" key="3">
    <source>
        <dbReference type="Google" id="ProtNLM"/>
    </source>
</evidence>
<accession>A0A6I1EPI6</accession>
<evidence type="ECO:0000313" key="1">
    <source>
        <dbReference type="EMBL" id="KAB7658857.1"/>
    </source>
</evidence>